<evidence type="ECO:0000313" key="12">
    <source>
        <dbReference type="Proteomes" id="UP000085678"/>
    </source>
</evidence>
<keyword evidence="12" id="KW-1185">Reference proteome</keyword>
<dbReference type="OrthoDB" id="541883at2759"/>
<dbReference type="GO" id="GO:0051792">
    <property type="term" value="P:medium-chain fatty acid biosynthetic process"/>
    <property type="evidence" value="ECO:0007669"/>
    <property type="project" value="UniProtKB-ARBA"/>
</dbReference>
<dbReference type="InParanoid" id="A0A1S3H7Z9"/>
<name>A0A1S3H7Z9_LINAN</name>
<protein>
    <recommendedName>
        <fullName evidence="9">S-acyl fatty acid synthase thioesterase, medium chain</fullName>
        <ecNumber evidence="2">3.1.2.14</ecNumber>
    </recommendedName>
    <alternativeName>
        <fullName evidence="10">Thioesterase II</fullName>
    </alternativeName>
</protein>
<evidence type="ECO:0000259" key="11">
    <source>
        <dbReference type="Pfam" id="PF00975"/>
    </source>
</evidence>
<dbReference type="Gene3D" id="3.40.50.1820">
    <property type="entry name" value="alpha/beta hydrolase"/>
    <property type="match status" value="1"/>
</dbReference>
<evidence type="ECO:0000256" key="7">
    <source>
        <dbReference type="ARBA" id="ARBA00023160"/>
    </source>
</evidence>
<dbReference type="GeneID" id="106152278"/>
<evidence type="ECO:0000313" key="13">
    <source>
        <dbReference type="RefSeq" id="XP_013381249.1"/>
    </source>
</evidence>
<keyword evidence="5" id="KW-0276">Fatty acid metabolism</keyword>
<evidence type="ECO:0000256" key="10">
    <source>
        <dbReference type="ARBA" id="ARBA00079653"/>
    </source>
</evidence>
<dbReference type="KEGG" id="lak:106152278"/>
<dbReference type="Pfam" id="PF00975">
    <property type="entry name" value="Thioesterase"/>
    <property type="match status" value="1"/>
</dbReference>
<dbReference type="InterPro" id="IPR001031">
    <property type="entry name" value="Thioesterase"/>
</dbReference>
<feature type="domain" description="Thioesterase" evidence="11">
    <location>
        <begin position="42"/>
        <end position="271"/>
    </location>
</feature>
<evidence type="ECO:0000256" key="3">
    <source>
        <dbReference type="ARBA" id="ARBA00022516"/>
    </source>
</evidence>
<keyword evidence="3" id="KW-0444">Lipid biosynthesis</keyword>
<dbReference type="SUPFAM" id="SSF53474">
    <property type="entry name" value="alpha/beta-Hydrolases"/>
    <property type="match status" value="1"/>
</dbReference>
<dbReference type="STRING" id="7574.A0A1S3H7Z9"/>
<evidence type="ECO:0000256" key="4">
    <source>
        <dbReference type="ARBA" id="ARBA00022801"/>
    </source>
</evidence>
<dbReference type="InterPro" id="IPR012223">
    <property type="entry name" value="TEII"/>
</dbReference>
<accession>A0A1S3H7Z9</accession>
<keyword evidence="7" id="KW-0275">Fatty acid biosynthesis</keyword>
<evidence type="ECO:0000256" key="1">
    <source>
        <dbReference type="ARBA" id="ARBA00007169"/>
    </source>
</evidence>
<proteinExistence type="inferred from homology"/>
<dbReference type="GO" id="GO:0016297">
    <property type="term" value="F:fatty acyl-[ACP] hydrolase activity"/>
    <property type="evidence" value="ECO:0007669"/>
    <property type="project" value="UniProtKB-EC"/>
</dbReference>
<comment type="catalytic activity">
    <reaction evidence="8">
        <text>(9Z)-octadecenoyl-[ACP] + H2O = (9Z)-octadecenoate + holo-[ACP] + H(+)</text>
        <dbReference type="Rhea" id="RHEA:15057"/>
        <dbReference type="Rhea" id="RHEA-COMP:9685"/>
        <dbReference type="Rhea" id="RHEA-COMP:9924"/>
        <dbReference type="ChEBI" id="CHEBI:15377"/>
        <dbReference type="ChEBI" id="CHEBI:15378"/>
        <dbReference type="ChEBI" id="CHEBI:30823"/>
        <dbReference type="ChEBI" id="CHEBI:64479"/>
        <dbReference type="ChEBI" id="CHEBI:78783"/>
        <dbReference type="EC" id="3.1.2.14"/>
    </reaction>
</comment>
<dbReference type="Proteomes" id="UP000085678">
    <property type="component" value="Unplaced"/>
</dbReference>
<dbReference type="InterPro" id="IPR029058">
    <property type="entry name" value="AB_hydrolase_fold"/>
</dbReference>
<dbReference type="PANTHER" id="PTHR11487">
    <property type="entry name" value="THIOESTERASE"/>
    <property type="match status" value="1"/>
</dbReference>
<evidence type="ECO:0000256" key="6">
    <source>
        <dbReference type="ARBA" id="ARBA00023098"/>
    </source>
</evidence>
<evidence type="ECO:0000256" key="9">
    <source>
        <dbReference type="ARBA" id="ARBA00073799"/>
    </source>
</evidence>
<organism evidence="12 13">
    <name type="scientific">Lingula anatina</name>
    <name type="common">Brachiopod</name>
    <name type="synonym">Lingula unguis</name>
    <dbReference type="NCBI Taxonomy" id="7574"/>
    <lineage>
        <taxon>Eukaryota</taxon>
        <taxon>Metazoa</taxon>
        <taxon>Spiralia</taxon>
        <taxon>Lophotrochozoa</taxon>
        <taxon>Brachiopoda</taxon>
        <taxon>Linguliformea</taxon>
        <taxon>Lingulata</taxon>
        <taxon>Lingulida</taxon>
        <taxon>Linguloidea</taxon>
        <taxon>Lingulidae</taxon>
        <taxon>Lingula</taxon>
    </lineage>
</organism>
<dbReference type="PANTHER" id="PTHR11487:SF0">
    <property type="entry name" value="S-ACYL FATTY ACID SYNTHASE THIOESTERASE, MEDIUM CHAIN"/>
    <property type="match status" value="1"/>
</dbReference>
<sequence length="276" mass="31528">MDIFPPESSKVNIYMKTFRRGLTMAEKLLNCRQKRPSAKYVLVCFPWAGGGSNWYGRWAQLLPETIEVCAIRLPGRENRFQEPCYKDPDTYIQDVTAAVYKYVSAHGTALAIWGHSLGSYMGYEVAKQLQEKHGLDPVHLFFSGASAPHSEKRKLNQVKTAGMSDEEFVENMRRLGGTPREILDDKEMMKLFLPSLRADFCILENYWSSYDKTQVKPFSCPISVFDGSEDRPHDLEAWSDLSDGPFHKMMLKGGHFYLIEEANTRTITEYIAANLT</sequence>
<dbReference type="AlphaFoldDB" id="A0A1S3H7Z9"/>
<comment type="similarity">
    <text evidence="1">Belongs to the thioesterase family.</text>
</comment>
<keyword evidence="4" id="KW-0378">Hydrolase</keyword>
<keyword evidence="6" id="KW-0443">Lipid metabolism</keyword>
<evidence type="ECO:0000256" key="5">
    <source>
        <dbReference type="ARBA" id="ARBA00022832"/>
    </source>
</evidence>
<reference evidence="13" key="1">
    <citation type="submission" date="2025-08" db="UniProtKB">
        <authorList>
            <consortium name="RefSeq"/>
        </authorList>
    </citation>
    <scope>IDENTIFICATION</scope>
    <source>
        <tissue evidence="13">Gonads</tissue>
    </source>
</reference>
<dbReference type="RefSeq" id="XP_013381249.1">
    <property type="nucleotide sequence ID" value="XM_013525795.2"/>
</dbReference>
<evidence type="ECO:0000256" key="8">
    <source>
        <dbReference type="ARBA" id="ARBA00048536"/>
    </source>
</evidence>
<gene>
    <name evidence="13" type="primary">LOC106152278</name>
</gene>
<evidence type="ECO:0000256" key="2">
    <source>
        <dbReference type="ARBA" id="ARBA00012480"/>
    </source>
</evidence>
<dbReference type="EC" id="3.1.2.14" evidence="2"/>
<dbReference type="FunFam" id="3.40.50.1820:FF:000153">
    <property type="entry name" value="Surfactin synthase thioesterase subunit"/>
    <property type="match status" value="1"/>
</dbReference>